<evidence type="ECO:0000313" key="2">
    <source>
        <dbReference type="Proteomes" id="UP001148838"/>
    </source>
</evidence>
<keyword evidence="2" id="KW-1185">Reference proteome</keyword>
<reference evidence="1 2" key="1">
    <citation type="journal article" date="2022" name="Allergy">
        <title>Genome assembly and annotation of Periplaneta americana reveal a comprehensive cockroach allergen profile.</title>
        <authorList>
            <person name="Wang L."/>
            <person name="Xiong Q."/>
            <person name="Saelim N."/>
            <person name="Wang L."/>
            <person name="Nong W."/>
            <person name="Wan A.T."/>
            <person name="Shi M."/>
            <person name="Liu X."/>
            <person name="Cao Q."/>
            <person name="Hui J.H.L."/>
            <person name="Sookrung N."/>
            <person name="Leung T.F."/>
            <person name="Tungtrongchitr A."/>
            <person name="Tsui S.K.W."/>
        </authorList>
    </citation>
    <scope>NUCLEOTIDE SEQUENCE [LARGE SCALE GENOMIC DNA]</scope>
    <source>
        <strain evidence="1">PWHHKU_190912</strain>
    </source>
</reference>
<accession>A0ABQ8S7R0</accession>
<comment type="caution">
    <text evidence="1">The sequence shown here is derived from an EMBL/GenBank/DDBJ whole genome shotgun (WGS) entry which is preliminary data.</text>
</comment>
<evidence type="ECO:0000313" key="1">
    <source>
        <dbReference type="EMBL" id="KAJ4429962.1"/>
    </source>
</evidence>
<dbReference type="Proteomes" id="UP001148838">
    <property type="component" value="Unassembled WGS sequence"/>
</dbReference>
<dbReference type="EMBL" id="JAJSOF020000033">
    <property type="protein sequence ID" value="KAJ4429962.1"/>
    <property type="molecule type" value="Genomic_DNA"/>
</dbReference>
<gene>
    <name evidence="1" type="ORF">ANN_22166</name>
</gene>
<protein>
    <submittedName>
        <fullName evidence="1">Uncharacterized protein</fullName>
    </submittedName>
</protein>
<organism evidence="1 2">
    <name type="scientific">Periplaneta americana</name>
    <name type="common">American cockroach</name>
    <name type="synonym">Blatta americana</name>
    <dbReference type="NCBI Taxonomy" id="6978"/>
    <lineage>
        <taxon>Eukaryota</taxon>
        <taxon>Metazoa</taxon>
        <taxon>Ecdysozoa</taxon>
        <taxon>Arthropoda</taxon>
        <taxon>Hexapoda</taxon>
        <taxon>Insecta</taxon>
        <taxon>Pterygota</taxon>
        <taxon>Neoptera</taxon>
        <taxon>Polyneoptera</taxon>
        <taxon>Dictyoptera</taxon>
        <taxon>Blattodea</taxon>
        <taxon>Blattoidea</taxon>
        <taxon>Blattidae</taxon>
        <taxon>Blattinae</taxon>
        <taxon>Periplaneta</taxon>
    </lineage>
</organism>
<sequence>MAGLCEGGNEPPGSLKAKNLEKQITRRKTNEEKNPVNWLKIQWLRYTKADPFTIFYKETLMPFSKLDITPTARRGRRVVNLSNIVLDRLYAGPRPATPAKKKDMLDLLPFIPPVSHGFFQSLQTSSNVRDIGPLEDGEMDPITPDVNL</sequence>
<proteinExistence type="predicted"/>
<name>A0ABQ8S7R0_PERAM</name>